<dbReference type="NCBIfam" id="TIGR02970">
    <property type="entry name" value="succ_dehyd_cytB"/>
    <property type="match status" value="1"/>
</dbReference>
<dbReference type="PANTHER" id="PTHR10978">
    <property type="entry name" value="SUCCINATE DEHYDROGENASE CYTOCHROME B560 SUBUNIT"/>
    <property type="match status" value="1"/>
</dbReference>
<keyword evidence="3" id="KW-0349">Heme</keyword>
<keyword evidence="9 13" id="KW-1133">Transmembrane helix</keyword>
<evidence type="ECO:0000256" key="5">
    <source>
        <dbReference type="ARBA" id="ARBA00022719"/>
    </source>
</evidence>
<evidence type="ECO:0000256" key="9">
    <source>
        <dbReference type="ARBA" id="ARBA00022989"/>
    </source>
</evidence>
<dbReference type="SMR" id="A0A8H6BVD7"/>
<evidence type="ECO:0000256" key="1">
    <source>
        <dbReference type="ARBA" id="ARBA00004448"/>
    </source>
</evidence>
<dbReference type="GO" id="GO:0048038">
    <property type="term" value="F:quinone binding"/>
    <property type="evidence" value="ECO:0007669"/>
    <property type="project" value="UniProtKB-KW"/>
</dbReference>
<protein>
    <submittedName>
        <fullName evidence="14">Succinate dehydrogenase/Fumarate reductase transmembrane subunit family protein</fullName>
    </submittedName>
</protein>
<evidence type="ECO:0000313" key="14">
    <source>
        <dbReference type="EMBL" id="KAF6064990.1"/>
    </source>
</evidence>
<dbReference type="GO" id="GO:0006121">
    <property type="term" value="P:mitochondrial electron transport, succinate to ubiquinone"/>
    <property type="evidence" value="ECO:0007669"/>
    <property type="project" value="TreeGrafter"/>
</dbReference>
<accession>A0A8H6BVD7</accession>
<keyword evidence="11" id="KW-0496">Mitochondrion</keyword>
<keyword evidence="10" id="KW-0408">Iron</keyword>
<dbReference type="InterPro" id="IPR014314">
    <property type="entry name" value="Succ_DH_cytb556"/>
</dbReference>
<dbReference type="GO" id="GO:0046872">
    <property type="term" value="F:metal ion binding"/>
    <property type="evidence" value="ECO:0007669"/>
    <property type="project" value="UniProtKB-KW"/>
</dbReference>
<dbReference type="Pfam" id="PF01127">
    <property type="entry name" value="Sdh_cyt"/>
    <property type="match status" value="1"/>
</dbReference>
<evidence type="ECO:0000256" key="3">
    <source>
        <dbReference type="ARBA" id="ARBA00022617"/>
    </source>
</evidence>
<dbReference type="InterPro" id="IPR000701">
    <property type="entry name" value="SuccDH_FuR_B_TM-su"/>
</dbReference>
<dbReference type="GO" id="GO:0005743">
    <property type="term" value="C:mitochondrial inner membrane"/>
    <property type="evidence" value="ECO:0007669"/>
    <property type="project" value="UniProtKB-SubCell"/>
</dbReference>
<dbReference type="Proteomes" id="UP000536275">
    <property type="component" value="Unassembled WGS sequence"/>
</dbReference>
<evidence type="ECO:0000256" key="8">
    <source>
        <dbReference type="ARBA" id="ARBA00022946"/>
    </source>
</evidence>
<dbReference type="PROSITE" id="PS01000">
    <property type="entry name" value="SDH_CYT_1"/>
    <property type="match status" value="1"/>
</dbReference>
<keyword evidence="5" id="KW-0874">Quinone</keyword>
<feature type="transmembrane region" description="Helical" evidence="13">
    <location>
        <begin position="154"/>
        <end position="174"/>
    </location>
</feature>
<keyword evidence="12 13" id="KW-0472">Membrane</keyword>
<evidence type="ECO:0000256" key="13">
    <source>
        <dbReference type="SAM" id="Phobius"/>
    </source>
</evidence>
<dbReference type="EMBL" id="JABWAD010000059">
    <property type="protein sequence ID" value="KAF6064990.1"/>
    <property type="molecule type" value="Genomic_DNA"/>
</dbReference>
<evidence type="ECO:0000313" key="15">
    <source>
        <dbReference type="Proteomes" id="UP000536275"/>
    </source>
</evidence>
<evidence type="ECO:0000256" key="7">
    <source>
        <dbReference type="ARBA" id="ARBA00022792"/>
    </source>
</evidence>
<dbReference type="PANTHER" id="PTHR10978:SF5">
    <property type="entry name" value="SUCCINATE DEHYDROGENASE CYTOCHROME B560 SUBUNIT, MITOCHONDRIAL"/>
    <property type="match status" value="1"/>
</dbReference>
<dbReference type="InterPro" id="IPR034804">
    <property type="entry name" value="SQR/QFR_C/D"/>
</dbReference>
<evidence type="ECO:0000256" key="10">
    <source>
        <dbReference type="ARBA" id="ARBA00023004"/>
    </source>
</evidence>
<gene>
    <name evidence="14" type="ORF">FOB64_004767</name>
</gene>
<dbReference type="SUPFAM" id="SSF81343">
    <property type="entry name" value="Fumarate reductase respiratory complex transmembrane subunits"/>
    <property type="match status" value="1"/>
</dbReference>
<name>A0A8H6BVD7_CANAX</name>
<dbReference type="CDD" id="cd03499">
    <property type="entry name" value="SQR_TypeC_SdhC"/>
    <property type="match status" value="1"/>
</dbReference>
<evidence type="ECO:0000256" key="11">
    <source>
        <dbReference type="ARBA" id="ARBA00023128"/>
    </source>
</evidence>
<sequence>MISRIGLLKRPTVSTLNNYVKLQSTLALKRYTSTVPATSNQEQEILVAQRKNRPTSPHLQIYEPQLTWIMSSFHRITGVAMAGAFYALTCGFAATSILNIPFDTTTLVSAFTTLPTFAQYGIKAICAYPFVYHIGNGIRHLVWDFGKELTIPGVYRTGYAVLAATAVIGSYLAFLW</sequence>
<dbReference type="AlphaFoldDB" id="A0A8H6BVD7"/>
<keyword evidence="6" id="KW-0479">Metal-binding</keyword>
<dbReference type="Gene3D" id="1.20.1300.10">
    <property type="entry name" value="Fumarate reductase/succinate dehydrogenase, transmembrane subunit"/>
    <property type="match status" value="1"/>
</dbReference>
<dbReference type="GO" id="GO:0009055">
    <property type="term" value="F:electron transfer activity"/>
    <property type="evidence" value="ECO:0007669"/>
    <property type="project" value="InterPro"/>
</dbReference>
<evidence type="ECO:0000256" key="12">
    <source>
        <dbReference type="ARBA" id="ARBA00023136"/>
    </source>
</evidence>
<comment type="subcellular location">
    <subcellularLocation>
        <location evidence="1">Mitochondrion inner membrane</location>
        <topology evidence="1">Multi-pass membrane protein</topology>
    </subcellularLocation>
</comment>
<proteinExistence type="inferred from homology"/>
<dbReference type="PROSITE" id="PS01001">
    <property type="entry name" value="SDH_CYT_2"/>
    <property type="match status" value="1"/>
</dbReference>
<dbReference type="OMA" id="LTWMLSG"/>
<comment type="similarity">
    <text evidence="2">Belongs to the cytochrome b560 family.</text>
</comment>
<dbReference type="FunFam" id="1.20.1300.10:FF:000008">
    <property type="entry name" value="Succinate dehydrogenase cytochrome b560 subunit"/>
    <property type="match status" value="1"/>
</dbReference>
<comment type="caution">
    <text evidence="14">The sequence shown here is derived from an EMBL/GenBank/DDBJ whole genome shotgun (WGS) entry which is preliminary data.</text>
</comment>
<keyword evidence="8" id="KW-0809">Transit peptide</keyword>
<evidence type="ECO:0000256" key="4">
    <source>
        <dbReference type="ARBA" id="ARBA00022692"/>
    </source>
</evidence>
<feature type="transmembrane region" description="Helical" evidence="13">
    <location>
        <begin position="79"/>
        <end position="100"/>
    </location>
</feature>
<keyword evidence="7" id="KW-0999">Mitochondrion inner membrane</keyword>
<keyword evidence="4 13" id="KW-0812">Transmembrane</keyword>
<dbReference type="InterPro" id="IPR018495">
    <property type="entry name" value="Succ_DH_cyt_bsu_CS"/>
</dbReference>
<feature type="transmembrane region" description="Helical" evidence="13">
    <location>
        <begin position="120"/>
        <end position="142"/>
    </location>
</feature>
<evidence type="ECO:0000256" key="6">
    <source>
        <dbReference type="ARBA" id="ARBA00022723"/>
    </source>
</evidence>
<dbReference type="GO" id="GO:0006099">
    <property type="term" value="P:tricarboxylic acid cycle"/>
    <property type="evidence" value="ECO:0007669"/>
    <property type="project" value="InterPro"/>
</dbReference>
<reference evidence="14 15" key="1">
    <citation type="submission" date="2020-03" db="EMBL/GenBank/DDBJ databases">
        <title>FDA dAtabase for Regulatory Grade micrObial Sequences (FDA-ARGOS): Supporting development and validation of Infectious Disease Dx tests.</title>
        <authorList>
            <person name="Campos J."/>
            <person name="Goldberg B."/>
            <person name="Tallon L."/>
            <person name="Sadzewicz L."/>
            <person name="Vavikolanu K."/>
            <person name="Mehta A."/>
            <person name="Aluvathingal J."/>
            <person name="Nadendla S."/>
            <person name="Nandy P."/>
            <person name="Geyer C."/>
            <person name="Yan Y."/>
            <person name="Sichtig H."/>
        </authorList>
    </citation>
    <scope>NUCLEOTIDE SEQUENCE [LARGE SCALE GENOMIC DNA]</scope>
    <source>
        <strain evidence="14 15">FDAARGOS_656</strain>
    </source>
</reference>
<organism evidence="14 15">
    <name type="scientific">Candida albicans</name>
    <name type="common">Yeast</name>
    <dbReference type="NCBI Taxonomy" id="5476"/>
    <lineage>
        <taxon>Eukaryota</taxon>
        <taxon>Fungi</taxon>
        <taxon>Dikarya</taxon>
        <taxon>Ascomycota</taxon>
        <taxon>Saccharomycotina</taxon>
        <taxon>Pichiomycetes</taxon>
        <taxon>Debaryomycetaceae</taxon>
        <taxon>Candida/Lodderomyces clade</taxon>
        <taxon>Candida</taxon>
    </lineage>
</organism>
<evidence type="ECO:0000256" key="2">
    <source>
        <dbReference type="ARBA" id="ARBA00007244"/>
    </source>
</evidence>